<dbReference type="Pfam" id="PF10955">
    <property type="entry name" value="Fin"/>
    <property type="match status" value="1"/>
</dbReference>
<sequence length="76" mass="8649">MAVTYICKYCRSNIGKIDESVISEQRLGFNSLTDDERKDIITYNLNGDIEVQLVCDYCNEALSSNPELMLINNPLQ</sequence>
<dbReference type="AlphaFoldDB" id="A0A9J6ZIV7"/>
<evidence type="ECO:0000313" key="1">
    <source>
        <dbReference type="EMBL" id="URN95980.1"/>
    </source>
</evidence>
<evidence type="ECO:0000313" key="2">
    <source>
        <dbReference type="Proteomes" id="UP001056756"/>
    </source>
</evidence>
<name>A0A9J6ZIV7_9BACL</name>
<reference evidence="1" key="1">
    <citation type="submission" date="2022-05" db="EMBL/GenBank/DDBJ databases">
        <title>Novel bacterial taxa in a minimal lignocellulolytic consortium and its capacity to transform plastics disclosed by genome-resolved metagenomics.</title>
        <authorList>
            <person name="Rodriguez C.A.D."/>
            <person name="Diaz-Garcia L."/>
            <person name="Herrera K."/>
            <person name="Tarazona N.A."/>
            <person name="Sproer C."/>
            <person name="Overmann J."/>
            <person name="Jimenez D.J."/>
        </authorList>
    </citation>
    <scope>NUCLEOTIDE SEQUENCE</scope>
    <source>
        <strain evidence="1">MAG5</strain>
    </source>
</reference>
<proteinExistence type="predicted"/>
<dbReference type="Proteomes" id="UP001056756">
    <property type="component" value="Chromosome"/>
</dbReference>
<dbReference type="KEGG" id="plig:NAG76_07035"/>
<organism evidence="1 2">
    <name type="scientific">Candidatus Pristimantibacillus lignocellulolyticus</name>
    <dbReference type="NCBI Taxonomy" id="2994561"/>
    <lineage>
        <taxon>Bacteria</taxon>
        <taxon>Bacillati</taxon>
        <taxon>Bacillota</taxon>
        <taxon>Bacilli</taxon>
        <taxon>Bacillales</taxon>
        <taxon>Paenibacillaceae</taxon>
        <taxon>Candidatus Pristimantibacillus</taxon>
    </lineage>
</organism>
<dbReference type="EMBL" id="CP097899">
    <property type="protein sequence ID" value="URN95980.1"/>
    <property type="molecule type" value="Genomic_DNA"/>
</dbReference>
<protein>
    <submittedName>
        <fullName evidence="1">Anti-sigma-F factor Fin family protein</fullName>
    </submittedName>
</protein>
<dbReference type="InterPro" id="IPR020115">
    <property type="entry name" value="Fin"/>
</dbReference>
<dbReference type="GO" id="GO:0010468">
    <property type="term" value="P:regulation of gene expression"/>
    <property type="evidence" value="ECO:0007669"/>
    <property type="project" value="InterPro"/>
</dbReference>
<gene>
    <name evidence="1" type="ORF">NAG76_07035</name>
</gene>
<accession>A0A9J6ZIV7</accession>